<dbReference type="OrthoDB" id="4757095at2759"/>
<accession>W3X8T5</accession>
<evidence type="ECO:0000313" key="1">
    <source>
        <dbReference type="EMBL" id="ETS82439.1"/>
    </source>
</evidence>
<evidence type="ECO:0000313" key="2">
    <source>
        <dbReference type="Proteomes" id="UP000030651"/>
    </source>
</evidence>
<dbReference type="EMBL" id="KI912111">
    <property type="protein sequence ID" value="ETS82439.1"/>
    <property type="molecule type" value="Genomic_DNA"/>
</dbReference>
<protein>
    <submittedName>
        <fullName evidence="1">Uncharacterized protein</fullName>
    </submittedName>
</protein>
<dbReference type="RefSeq" id="XP_007831087.1">
    <property type="nucleotide sequence ID" value="XM_007832896.1"/>
</dbReference>
<dbReference type="AlphaFoldDB" id="W3X8T5"/>
<dbReference type="InParanoid" id="W3X8T5"/>
<dbReference type="GeneID" id="19269328"/>
<proteinExistence type="predicted"/>
<dbReference type="KEGG" id="pfy:PFICI_04315"/>
<sequence>MSDSTITSSNYNPQIASGLFHIPIELRHEIYFDLIGTTGLHITRSKSGGFRLSSCWACDLDAELLGFECRPRGIVNSEVWRRRLLSPWGRHWQCEEIVSEEAVDNKDPLDIILRVCKLM</sequence>
<reference evidence="2" key="1">
    <citation type="journal article" date="2015" name="BMC Genomics">
        <title>Genomic and transcriptomic analysis of the endophytic fungus Pestalotiopsis fici reveals its lifestyle and high potential for synthesis of natural products.</title>
        <authorList>
            <person name="Wang X."/>
            <person name="Zhang X."/>
            <person name="Liu L."/>
            <person name="Xiang M."/>
            <person name="Wang W."/>
            <person name="Sun X."/>
            <person name="Che Y."/>
            <person name="Guo L."/>
            <person name="Liu G."/>
            <person name="Guo L."/>
            <person name="Wang C."/>
            <person name="Yin W.B."/>
            <person name="Stadler M."/>
            <person name="Zhang X."/>
            <person name="Liu X."/>
        </authorList>
    </citation>
    <scope>NUCLEOTIDE SEQUENCE [LARGE SCALE GENOMIC DNA]</scope>
    <source>
        <strain evidence="2">W106-1 / CGMCC3.15140</strain>
    </source>
</reference>
<keyword evidence="2" id="KW-1185">Reference proteome</keyword>
<dbReference type="HOGENOM" id="CLU_2062301_0_0_1"/>
<organism evidence="1 2">
    <name type="scientific">Pestalotiopsis fici (strain W106-1 / CGMCC3.15140)</name>
    <dbReference type="NCBI Taxonomy" id="1229662"/>
    <lineage>
        <taxon>Eukaryota</taxon>
        <taxon>Fungi</taxon>
        <taxon>Dikarya</taxon>
        <taxon>Ascomycota</taxon>
        <taxon>Pezizomycotina</taxon>
        <taxon>Sordariomycetes</taxon>
        <taxon>Xylariomycetidae</taxon>
        <taxon>Amphisphaeriales</taxon>
        <taxon>Sporocadaceae</taxon>
        <taxon>Pestalotiopsis</taxon>
    </lineage>
</organism>
<dbReference type="Proteomes" id="UP000030651">
    <property type="component" value="Unassembled WGS sequence"/>
</dbReference>
<gene>
    <name evidence="1" type="ORF">PFICI_04315</name>
</gene>
<name>W3X8T5_PESFW</name>